<accession>X1J579</accession>
<dbReference type="SUPFAM" id="SSF54686">
    <property type="entry name" value="Ribosomal protein L16p/L10e"/>
    <property type="match status" value="1"/>
</dbReference>
<organism evidence="1">
    <name type="scientific">marine sediment metagenome</name>
    <dbReference type="NCBI Taxonomy" id="412755"/>
    <lineage>
        <taxon>unclassified sequences</taxon>
        <taxon>metagenomes</taxon>
        <taxon>ecological metagenomes</taxon>
    </lineage>
</organism>
<gene>
    <name evidence="1" type="ORF">S03H2_53365</name>
</gene>
<dbReference type="GO" id="GO:0006412">
    <property type="term" value="P:translation"/>
    <property type="evidence" value="ECO:0007669"/>
    <property type="project" value="InterPro"/>
</dbReference>
<proteinExistence type="predicted"/>
<dbReference type="GO" id="GO:0003735">
    <property type="term" value="F:structural constituent of ribosome"/>
    <property type="evidence" value="ECO:0007669"/>
    <property type="project" value="InterPro"/>
</dbReference>
<dbReference type="InterPro" id="IPR036920">
    <property type="entry name" value="Ribosomal_uL16_sf"/>
</dbReference>
<dbReference type="EMBL" id="BARU01033964">
    <property type="protein sequence ID" value="GAH73454.1"/>
    <property type="molecule type" value="Genomic_DNA"/>
</dbReference>
<dbReference type="Gene3D" id="3.90.1170.10">
    <property type="entry name" value="Ribosomal protein L10e/L16"/>
    <property type="match status" value="1"/>
</dbReference>
<dbReference type="GO" id="GO:0005840">
    <property type="term" value="C:ribosome"/>
    <property type="evidence" value="ECO:0007669"/>
    <property type="project" value="InterPro"/>
</dbReference>
<sequence length="45" mass="5295">MKTSTYTYKKQMSYSRKKYMGGIPGSKIARFTMGNTKRAFSHRLR</sequence>
<comment type="caution">
    <text evidence="1">The sequence shown here is derived from an EMBL/GenBank/DDBJ whole genome shotgun (WGS) entry which is preliminary data.</text>
</comment>
<name>X1J579_9ZZZZ</name>
<protein>
    <submittedName>
        <fullName evidence="1">Uncharacterized protein</fullName>
    </submittedName>
</protein>
<reference evidence="1" key="1">
    <citation type="journal article" date="2014" name="Front. Microbiol.">
        <title>High frequency of phylogenetically diverse reductive dehalogenase-homologous genes in deep subseafloor sedimentary metagenomes.</title>
        <authorList>
            <person name="Kawai M."/>
            <person name="Futagami T."/>
            <person name="Toyoda A."/>
            <person name="Takaki Y."/>
            <person name="Nishi S."/>
            <person name="Hori S."/>
            <person name="Arai W."/>
            <person name="Tsubouchi T."/>
            <person name="Morono Y."/>
            <person name="Uchiyama I."/>
            <person name="Ito T."/>
            <person name="Fujiyama A."/>
            <person name="Inagaki F."/>
            <person name="Takami H."/>
        </authorList>
    </citation>
    <scope>NUCLEOTIDE SEQUENCE</scope>
    <source>
        <strain evidence="1">Expedition CK06-06</strain>
    </source>
</reference>
<evidence type="ECO:0000313" key="1">
    <source>
        <dbReference type="EMBL" id="GAH73454.1"/>
    </source>
</evidence>
<feature type="non-terminal residue" evidence="1">
    <location>
        <position position="45"/>
    </location>
</feature>
<dbReference type="AlphaFoldDB" id="X1J579"/>